<dbReference type="InterPro" id="IPR036612">
    <property type="entry name" value="KH_dom_type_1_sf"/>
</dbReference>
<comment type="caution">
    <text evidence="4">The sequence shown here is derived from an EMBL/GenBank/DDBJ whole genome shotgun (WGS) entry which is preliminary data.</text>
</comment>
<evidence type="ECO:0000313" key="5">
    <source>
        <dbReference type="Proteomes" id="UP000789342"/>
    </source>
</evidence>
<gene>
    <name evidence="4" type="ORF">AMORRO_LOCUS3495</name>
</gene>
<organism evidence="4 5">
    <name type="scientific">Acaulospora morrowiae</name>
    <dbReference type="NCBI Taxonomy" id="94023"/>
    <lineage>
        <taxon>Eukaryota</taxon>
        <taxon>Fungi</taxon>
        <taxon>Fungi incertae sedis</taxon>
        <taxon>Mucoromycota</taxon>
        <taxon>Glomeromycotina</taxon>
        <taxon>Glomeromycetes</taxon>
        <taxon>Diversisporales</taxon>
        <taxon>Acaulosporaceae</taxon>
        <taxon>Acaulospora</taxon>
    </lineage>
</organism>
<dbReference type="CDD" id="cd00105">
    <property type="entry name" value="KH-I"/>
    <property type="match status" value="1"/>
</dbReference>
<dbReference type="SUPFAM" id="SSF54791">
    <property type="entry name" value="Eukaryotic type KH-domain (KH-domain type I)"/>
    <property type="match status" value="1"/>
</dbReference>
<dbReference type="InterPro" id="IPR004088">
    <property type="entry name" value="KH_dom_type_1"/>
</dbReference>
<dbReference type="GO" id="GO:0005634">
    <property type="term" value="C:nucleus"/>
    <property type="evidence" value="ECO:0007669"/>
    <property type="project" value="TreeGrafter"/>
</dbReference>
<dbReference type="InterPro" id="IPR009097">
    <property type="entry name" value="Cyclic_Pdiesterase"/>
</dbReference>
<feature type="coiled-coil region" evidence="2">
    <location>
        <begin position="57"/>
        <end position="119"/>
    </location>
</feature>
<sequence>MEMKRLEISEDSPLTPQCMQGITLVHCGRRVFRVPTASIASAITSEQKMAALAVNDGSAKQKEAKGAKQEVKEVKKEVKERKKEVKEMRKEVKEMKKEVKEIEKEVKNERTETSTLEIKLKCPISIFGQIIGKGGAKIKQLQRETKTRIVLDNRSESISIKGSKADVEMAKTRLEEEIDNYLPPTHFISLPLSDSQVHQKVNTFQTDVMSLSLPNIETSIMIKPTSLHLTIGMLNLHRQNDLENAIKLLKDLGPELHDLVGTKTMVIKLSGVAVMEDDPKKTNVLYAKVEEQEDQNILFRLSEFLITKFTEAGYLKKDNRPLKPHATIINVRHRGETDTKENERSNQRPRWLTFSAIPILEKFSNFEFGTCRIESVHIAKVGTYDENGRHRCEVSVKLP</sequence>
<dbReference type="Proteomes" id="UP000789342">
    <property type="component" value="Unassembled WGS sequence"/>
</dbReference>
<dbReference type="InterPro" id="IPR004087">
    <property type="entry name" value="KH_dom"/>
</dbReference>
<proteinExistence type="predicted"/>
<dbReference type="PROSITE" id="PS50084">
    <property type="entry name" value="KH_TYPE_1"/>
    <property type="match status" value="1"/>
</dbReference>
<dbReference type="SUPFAM" id="SSF55144">
    <property type="entry name" value="LigT-like"/>
    <property type="match status" value="1"/>
</dbReference>
<reference evidence="4" key="1">
    <citation type="submission" date="2021-06" db="EMBL/GenBank/DDBJ databases">
        <authorList>
            <person name="Kallberg Y."/>
            <person name="Tangrot J."/>
            <person name="Rosling A."/>
        </authorList>
    </citation>
    <scope>NUCLEOTIDE SEQUENCE</scope>
    <source>
        <strain evidence="4">CL551</strain>
    </source>
</reference>
<dbReference type="Pfam" id="PF00013">
    <property type="entry name" value="KH_1"/>
    <property type="match status" value="1"/>
</dbReference>
<dbReference type="GO" id="GO:0006355">
    <property type="term" value="P:regulation of DNA-templated transcription"/>
    <property type="evidence" value="ECO:0007669"/>
    <property type="project" value="TreeGrafter"/>
</dbReference>
<dbReference type="OrthoDB" id="277832at2759"/>
<protein>
    <submittedName>
        <fullName evidence="4">14304_t:CDS:1</fullName>
    </submittedName>
</protein>
<dbReference type="EMBL" id="CAJVPV010001716">
    <property type="protein sequence ID" value="CAG8506115.1"/>
    <property type="molecule type" value="Genomic_DNA"/>
</dbReference>
<feature type="domain" description="K Homology" evidence="3">
    <location>
        <begin position="114"/>
        <end position="179"/>
    </location>
</feature>
<dbReference type="InterPro" id="IPR009210">
    <property type="entry name" value="ASCC1"/>
</dbReference>
<evidence type="ECO:0000256" key="1">
    <source>
        <dbReference type="PROSITE-ProRule" id="PRU00117"/>
    </source>
</evidence>
<dbReference type="Gene3D" id="3.30.1370.10">
    <property type="entry name" value="K Homology domain, type 1"/>
    <property type="match status" value="1"/>
</dbReference>
<dbReference type="GO" id="GO:0006307">
    <property type="term" value="P:DNA alkylation repair"/>
    <property type="evidence" value="ECO:0007669"/>
    <property type="project" value="InterPro"/>
</dbReference>
<dbReference type="Pfam" id="PF10469">
    <property type="entry name" value="AKAP7_NLS"/>
    <property type="match status" value="1"/>
</dbReference>
<dbReference type="GO" id="GO:0003723">
    <property type="term" value="F:RNA binding"/>
    <property type="evidence" value="ECO:0007669"/>
    <property type="project" value="UniProtKB-UniRule"/>
</dbReference>
<keyword evidence="5" id="KW-1185">Reference proteome</keyword>
<dbReference type="SMART" id="SM00322">
    <property type="entry name" value="KH"/>
    <property type="match status" value="1"/>
</dbReference>
<dbReference type="PANTHER" id="PTHR13360:SF1">
    <property type="entry name" value="ACTIVATING SIGNAL COINTEGRATOR 1 COMPLEX SUBUNIT 1"/>
    <property type="match status" value="1"/>
</dbReference>
<dbReference type="InterPro" id="IPR019510">
    <property type="entry name" value="AKAP7-like_phosphoesterase"/>
</dbReference>
<evidence type="ECO:0000259" key="3">
    <source>
        <dbReference type="SMART" id="SM00322"/>
    </source>
</evidence>
<keyword evidence="2" id="KW-0175">Coiled coil</keyword>
<dbReference type="Gene3D" id="3.90.1140.10">
    <property type="entry name" value="Cyclic phosphodiesterase"/>
    <property type="match status" value="1"/>
</dbReference>
<name>A0A9N8ZS07_9GLOM</name>
<evidence type="ECO:0000256" key="2">
    <source>
        <dbReference type="SAM" id="Coils"/>
    </source>
</evidence>
<keyword evidence="1" id="KW-0694">RNA-binding</keyword>
<evidence type="ECO:0000313" key="4">
    <source>
        <dbReference type="EMBL" id="CAG8506115.1"/>
    </source>
</evidence>
<dbReference type="PANTHER" id="PTHR13360">
    <property type="entry name" value="ACTIVATING SIGNAL COINTEGRATOR 1 COMPLEX SUBUNIT 1"/>
    <property type="match status" value="1"/>
</dbReference>
<accession>A0A9N8ZS07</accession>
<dbReference type="AlphaFoldDB" id="A0A9N8ZS07"/>